<name>A0AAD3CXV9_9STRA</name>
<keyword evidence="3" id="KW-1185">Reference proteome</keyword>
<evidence type="ECO:0000313" key="3">
    <source>
        <dbReference type="Proteomes" id="UP001054902"/>
    </source>
</evidence>
<reference evidence="2 3" key="1">
    <citation type="journal article" date="2021" name="Sci. Rep.">
        <title>The genome of the diatom Chaetoceros tenuissimus carries an ancient integrated fragment of an extant virus.</title>
        <authorList>
            <person name="Hongo Y."/>
            <person name="Kimura K."/>
            <person name="Takaki Y."/>
            <person name="Yoshida Y."/>
            <person name="Baba S."/>
            <person name="Kobayashi G."/>
            <person name="Nagasaki K."/>
            <person name="Hano T."/>
            <person name="Tomaru Y."/>
        </authorList>
    </citation>
    <scope>NUCLEOTIDE SEQUENCE [LARGE SCALE GENOMIC DNA]</scope>
    <source>
        <strain evidence="2 3">NIES-3715</strain>
    </source>
</reference>
<keyword evidence="1" id="KW-1133">Transmembrane helix</keyword>
<gene>
    <name evidence="2" type="ORF">CTEN210_10713</name>
</gene>
<sequence length="287" mass="33676">MISPQTSFGYLSQGGPSHYKHKSWKHPFLVVLVHYGLVACFLLKGHDYFRELKDIEYEQTVEARHAKEIGVFLIFYFLLLLCYRVLLNRSDKIQQIGCVYECTWLCNSSLFFGAIGLLTGRHLLVQAHMITVSIDQVLWYVDLAGYAIFRKFPVGVAKYLTWPNTTIFTNITCTHHVWTIPLLMYATDGLKNNHDAYTFSAFVMTVSVLLSRWMTPFYIQYEKKSETKYLNVNLSHELWKDIKFSALQIQHDNPSTPVYLFRLLWRWQLFNGIMYLLVLRPLSSVWF</sequence>
<accession>A0AAD3CXV9</accession>
<evidence type="ECO:0000313" key="2">
    <source>
        <dbReference type="EMBL" id="GFH54237.1"/>
    </source>
</evidence>
<organism evidence="2 3">
    <name type="scientific">Chaetoceros tenuissimus</name>
    <dbReference type="NCBI Taxonomy" id="426638"/>
    <lineage>
        <taxon>Eukaryota</taxon>
        <taxon>Sar</taxon>
        <taxon>Stramenopiles</taxon>
        <taxon>Ochrophyta</taxon>
        <taxon>Bacillariophyta</taxon>
        <taxon>Coscinodiscophyceae</taxon>
        <taxon>Chaetocerotophycidae</taxon>
        <taxon>Chaetocerotales</taxon>
        <taxon>Chaetocerotaceae</taxon>
        <taxon>Chaetoceros</taxon>
    </lineage>
</organism>
<feature type="transmembrane region" description="Helical" evidence="1">
    <location>
        <begin position="98"/>
        <end position="119"/>
    </location>
</feature>
<keyword evidence="1" id="KW-0812">Transmembrane</keyword>
<feature type="transmembrane region" description="Helical" evidence="1">
    <location>
        <begin position="69"/>
        <end position="86"/>
    </location>
</feature>
<dbReference type="AlphaFoldDB" id="A0AAD3CXV9"/>
<comment type="caution">
    <text evidence="2">The sequence shown here is derived from an EMBL/GenBank/DDBJ whole genome shotgun (WGS) entry which is preliminary data.</text>
</comment>
<protein>
    <submittedName>
        <fullName evidence="2">Uncharacterized protein</fullName>
    </submittedName>
</protein>
<dbReference type="EMBL" id="BLLK01000047">
    <property type="protein sequence ID" value="GFH54237.1"/>
    <property type="molecule type" value="Genomic_DNA"/>
</dbReference>
<feature type="transmembrane region" description="Helical" evidence="1">
    <location>
        <begin position="28"/>
        <end position="49"/>
    </location>
</feature>
<keyword evidence="1" id="KW-0472">Membrane</keyword>
<evidence type="ECO:0000256" key="1">
    <source>
        <dbReference type="SAM" id="Phobius"/>
    </source>
</evidence>
<proteinExistence type="predicted"/>
<dbReference type="Proteomes" id="UP001054902">
    <property type="component" value="Unassembled WGS sequence"/>
</dbReference>
<feature type="transmembrane region" description="Helical" evidence="1">
    <location>
        <begin position="196"/>
        <end position="215"/>
    </location>
</feature>